<dbReference type="GO" id="GO:0008080">
    <property type="term" value="F:N-acetyltransferase activity"/>
    <property type="evidence" value="ECO:0007669"/>
    <property type="project" value="TreeGrafter"/>
</dbReference>
<evidence type="ECO:0000259" key="4">
    <source>
        <dbReference type="PROSITE" id="PS51186"/>
    </source>
</evidence>
<dbReference type="Gene3D" id="3.40.630.30">
    <property type="match status" value="1"/>
</dbReference>
<dbReference type="Proteomes" id="UP000199629">
    <property type="component" value="Unassembled WGS sequence"/>
</dbReference>
<organism evidence="5 6">
    <name type="scientific">Micromonospora chaiyaphumensis</name>
    <dbReference type="NCBI Taxonomy" id="307119"/>
    <lineage>
        <taxon>Bacteria</taxon>
        <taxon>Bacillati</taxon>
        <taxon>Actinomycetota</taxon>
        <taxon>Actinomycetes</taxon>
        <taxon>Micromonosporales</taxon>
        <taxon>Micromonosporaceae</taxon>
        <taxon>Micromonospora</taxon>
    </lineage>
</organism>
<feature type="domain" description="N-acetyltransferase" evidence="4">
    <location>
        <begin position="8"/>
        <end position="162"/>
    </location>
</feature>
<dbReference type="Pfam" id="PF00583">
    <property type="entry name" value="Acetyltransf_1"/>
    <property type="match status" value="1"/>
</dbReference>
<dbReference type="PANTHER" id="PTHR10545">
    <property type="entry name" value="DIAMINE N-ACETYLTRANSFERASE"/>
    <property type="match status" value="1"/>
</dbReference>
<keyword evidence="2 5" id="KW-0808">Transferase</keyword>
<keyword evidence="3" id="KW-0012">Acyltransferase</keyword>
<evidence type="ECO:0000256" key="2">
    <source>
        <dbReference type="ARBA" id="ARBA00022679"/>
    </source>
</evidence>
<evidence type="ECO:0000256" key="3">
    <source>
        <dbReference type="ARBA" id="ARBA00023315"/>
    </source>
</evidence>
<dbReference type="EMBL" id="FMCS01000004">
    <property type="protein sequence ID" value="SCE96981.1"/>
    <property type="molecule type" value="Genomic_DNA"/>
</dbReference>
<sequence length="174" mass="18930">MSLPAQAPTIRPARPEDVPAVVAMVHELADYERAPEQCHLTEEQLTAALFGPAPALFGHVAVDPAGQPIGFALWFLNFSTWEGVHGVYLEDLYVRPAARGTGAGRLLLATLAAICVERGYRRLEWWMLNWNPAARFYAAIGAAPMDEWVPYRLAGTALHDLAAQATAAPTRPDA</sequence>
<protein>
    <submittedName>
        <fullName evidence="5">Acetyltransferase (GNAT) family protein</fullName>
    </submittedName>
</protein>
<name>A0A1C4WM57_9ACTN</name>
<reference evidence="6" key="1">
    <citation type="submission" date="2016-06" db="EMBL/GenBank/DDBJ databases">
        <authorList>
            <person name="Varghese N."/>
            <person name="Submissions Spin"/>
        </authorList>
    </citation>
    <scope>NUCLEOTIDE SEQUENCE [LARGE SCALE GENOMIC DNA]</scope>
    <source>
        <strain evidence="6">DSM 45246</strain>
    </source>
</reference>
<accession>A0A1C4WM57</accession>
<dbReference type="InterPro" id="IPR000182">
    <property type="entry name" value="GNAT_dom"/>
</dbReference>
<comment type="similarity">
    <text evidence="1">Belongs to the acetyltransferase family.</text>
</comment>
<dbReference type="PROSITE" id="PS51186">
    <property type="entry name" value="GNAT"/>
    <property type="match status" value="1"/>
</dbReference>
<dbReference type="SUPFAM" id="SSF55729">
    <property type="entry name" value="Acyl-CoA N-acyltransferases (Nat)"/>
    <property type="match status" value="1"/>
</dbReference>
<gene>
    <name evidence="5" type="ORF">GA0070214_104108</name>
</gene>
<evidence type="ECO:0000256" key="1">
    <source>
        <dbReference type="ARBA" id="ARBA00008694"/>
    </source>
</evidence>
<dbReference type="AlphaFoldDB" id="A0A1C4WM57"/>
<evidence type="ECO:0000313" key="5">
    <source>
        <dbReference type="EMBL" id="SCE96981.1"/>
    </source>
</evidence>
<proteinExistence type="inferred from homology"/>
<dbReference type="PANTHER" id="PTHR10545:SF29">
    <property type="entry name" value="GH14572P-RELATED"/>
    <property type="match status" value="1"/>
</dbReference>
<keyword evidence="6" id="KW-1185">Reference proteome</keyword>
<dbReference type="InterPro" id="IPR016181">
    <property type="entry name" value="Acyl_CoA_acyltransferase"/>
</dbReference>
<dbReference type="InterPro" id="IPR051016">
    <property type="entry name" value="Diverse_Substrate_AcTransf"/>
</dbReference>
<dbReference type="FunFam" id="3.40.630.30:FF:000064">
    <property type="entry name" value="GNAT family acetyltransferase"/>
    <property type="match status" value="1"/>
</dbReference>
<evidence type="ECO:0000313" key="6">
    <source>
        <dbReference type="Proteomes" id="UP000199629"/>
    </source>
</evidence>
<dbReference type="CDD" id="cd04301">
    <property type="entry name" value="NAT_SF"/>
    <property type="match status" value="1"/>
</dbReference>